<dbReference type="PANTHER" id="PTHR35010:SF2">
    <property type="entry name" value="BLL4672 PROTEIN"/>
    <property type="match status" value="1"/>
</dbReference>
<reference evidence="2 3" key="1">
    <citation type="journal article" date="2019" name="Int. J. Syst. Evol. Microbiol.">
        <title>The Global Catalogue of Microorganisms (GCM) 10K type strain sequencing project: providing services to taxonomists for standard genome sequencing and annotation.</title>
        <authorList>
            <consortium name="The Broad Institute Genomics Platform"/>
            <consortium name="The Broad Institute Genome Sequencing Center for Infectious Disease"/>
            <person name="Wu L."/>
            <person name="Ma J."/>
        </authorList>
    </citation>
    <scope>NUCLEOTIDE SEQUENCE [LARGE SCALE GENOMIC DNA]</scope>
    <source>
        <strain evidence="2 3">JCM 4087</strain>
    </source>
</reference>
<accession>A0ABN3WTQ7</accession>
<evidence type="ECO:0000313" key="3">
    <source>
        <dbReference type="Proteomes" id="UP001501102"/>
    </source>
</evidence>
<comment type="caution">
    <text evidence="2">The sequence shown here is derived from an EMBL/GenBank/DDBJ whole genome shotgun (WGS) entry which is preliminary data.</text>
</comment>
<proteinExistence type="predicted"/>
<sequence>MAHLRTETARRPHDAVLAAHTGELAAASADFRRLWGTQFTFDTSRAPSRLSCPALGTTLHLSWEAFRPTDDPDEWMVVYTAAEGSASADALRRLAAHATVAGPSRESVPVALGVPQRVEGRGPRDIGTPRFEVP</sequence>
<feature type="domain" description="MmyB-like transcription regulator ligand binding" evidence="1">
    <location>
        <begin position="2"/>
        <end position="94"/>
    </location>
</feature>
<evidence type="ECO:0000313" key="2">
    <source>
        <dbReference type="EMBL" id="GAA2925286.1"/>
    </source>
</evidence>
<name>A0ABN3WTQ7_STRTU</name>
<dbReference type="Gene3D" id="3.30.450.180">
    <property type="match status" value="1"/>
</dbReference>
<dbReference type="EMBL" id="BAAAXZ010000081">
    <property type="protein sequence ID" value="GAA2925286.1"/>
    <property type="molecule type" value="Genomic_DNA"/>
</dbReference>
<dbReference type="PANTHER" id="PTHR35010">
    <property type="entry name" value="BLL4672 PROTEIN-RELATED"/>
    <property type="match status" value="1"/>
</dbReference>
<dbReference type="InterPro" id="IPR041413">
    <property type="entry name" value="MLTR_LBD"/>
</dbReference>
<dbReference type="Proteomes" id="UP001501102">
    <property type="component" value="Unassembled WGS sequence"/>
</dbReference>
<organism evidence="2 3">
    <name type="scientific">Streptomyces thioluteus</name>
    <dbReference type="NCBI Taxonomy" id="66431"/>
    <lineage>
        <taxon>Bacteria</taxon>
        <taxon>Bacillati</taxon>
        <taxon>Actinomycetota</taxon>
        <taxon>Actinomycetes</taxon>
        <taxon>Kitasatosporales</taxon>
        <taxon>Streptomycetaceae</taxon>
        <taxon>Streptomyces</taxon>
    </lineage>
</organism>
<gene>
    <name evidence="2" type="ORF">GCM10020221_21570</name>
</gene>
<keyword evidence="3" id="KW-1185">Reference proteome</keyword>
<protein>
    <recommendedName>
        <fullName evidence="1">MmyB-like transcription regulator ligand binding domain-containing protein</fullName>
    </recommendedName>
</protein>
<dbReference type="Pfam" id="PF17765">
    <property type="entry name" value="MLTR_LBD"/>
    <property type="match status" value="1"/>
</dbReference>
<evidence type="ECO:0000259" key="1">
    <source>
        <dbReference type="Pfam" id="PF17765"/>
    </source>
</evidence>